<organism evidence="4 5">
    <name type="scientific">Elsinoe australis</name>
    <dbReference type="NCBI Taxonomy" id="40998"/>
    <lineage>
        <taxon>Eukaryota</taxon>
        <taxon>Fungi</taxon>
        <taxon>Dikarya</taxon>
        <taxon>Ascomycota</taxon>
        <taxon>Pezizomycotina</taxon>
        <taxon>Dothideomycetes</taxon>
        <taxon>Dothideomycetidae</taxon>
        <taxon>Myriangiales</taxon>
        <taxon>Elsinoaceae</taxon>
        <taxon>Elsinoe</taxon>
    </lineage>
</organism>
<protein>
    <submittedName>
        <fullName evidence="4">Cupin domain-containing protein 7</fullName>
    </submittedName>
</protein>
<dbReference type="Proteomes" id="UP000308133">
    <property type="component" value="Unassembled WGS sequence"/>
</dbReference>
<feature type="signal peptide" evidence="2">
    <location>
        <begin position="1"/>
        <end position="15"/>
    </location>
</feature>
<reference evidence="4 5" key="1">
    <citation type="submission" date="2018-02" db="EMBL/GenBank/DDBJ databases">
        <title>Draft genome sequences of Elsinoe sp., causing black scab on jojoba.</title>
        <authorList>
            <person name="Stodart B."/>
            <person name="Jeffress S."/>
            <person name="Ash G."/>
            <person name="Arun Chinnappa K."/>
        </authorList>
    </citation>
    <scope>NUCLEOTIDE SEQUENCE [LARGE SCALE GENOMIC DNA]</scope>
    <source>
        <strain evidence="4 5">Hillstone_2</strain>
    </source>
</reference>
<dbReference type="SUPFAM" id="SSF51182">
    <property type="entry name" value="RmlC-like cupins"/>
    <property type="match status" value="1"/>
</dbReference>
<dbReference type="GO" id="GO:0046872">
    <property type="term" value="F:metal ion binding"/>
    <property type="evidence" value="ECO:0007669"/>
    <property type="project" value="UniProtKB-KW"/>
</dbReference>
<dbReference type="InterPro" id="IPR051610">
    <property type="entry name" value="GPI/OXD"/>
</dbReference>
<sequence>MIELLLLSLLQRLLAVIIPYLQQLDRKLENLLHRNGPGANNNLVVPVVLTAKQIDSQVLESFPPGTDNDLSWRTLISRGRTPTDTLTVGKATLPPQTGQLCAHRHQQAEVYHILSGQGLMTLGDSQGEVGEGDVVFIPGNEIHGIKDSSDKAELTWMYYFACNGFEDVKYRF</sequence>
<evidence type="ECO:0000256" key="1">
    <source>
        <dbReference type="ARBA" id="ARBA00022723"/>
    </source>
</evidence>
<evidence type="ECO:0000313" key="4">
    <source>
        <dbReference type="EMBL" id="TKX19814.1"/>
    </source>
</evidence>
<dbReference type="AlphaFoldDB" id="A0A4U7AVU9"/>
<dbReference type="EMBL" id="PTQR01000106">
    <property type="protein sequence ID" value="TKX19814.1"/>
    <property type="molecule type" value="Genomic_DNA"/>
</dbReference>
<evidence type="ECO:0000256" key="2">
    <source>
        <dbReference type="SAM" id="SignalP"/>
    </source>
</evidence>
<feature type="domain" description="Cupin type-2" evidence="3">
    <location>
        <begin position="91"/>
        <end position="156"/>
    </location>
</feature>
<name>A0A4U7AVU9_9PEZI</name>
<keyword evidence="1" id="KW-0479">Metal-binding</keyword>
<dbReference type="PANTHER" id="PTHR35848:SF6">
    <property type="entry name" value="CUPIN TYPE-2 DOMAIN-CONTAINING PROTEIN"/>
    <property type="match status" value="1"/>
</dbReference>
<accession>A0A4U7AVU9</accession>
<dbReference type="InterPro" id="IPR013096">
    <property type="entry name" value="Cupin_2"/>
</dbReference>
<dbReference type="Pfam" id="PF07883">
    <property type="entry name" value="Cupin_2"/>
    <property type="match status" value="1"/>
</dbReference>
<dbReference type="InterPro" id="IPR014710">
    <property type="entry name" value="RmlC-like_jellyroll"/>
</dbReference>
<dbReference type="Gene3D" id="2.60.120.10">
    <property type="entry name" value="Jelly Rolls"/>
    <property type="match status" value="1"/>
</dbReference>
<dbReference type="PANTHER" id="PTHR35848">
    <property type="entry name" value="OXALATE-BINDING PROTEIN"/>
    <property type="match status" value="1"/>
</dbReference>
<gene>
    <name evidence="4" type="ORF">C1H76_8012</name>
</gene>
<feature type="chain" id="PRO_5020539468" evidence="2">
    <location>
        <begin position="16"/>
        <end position="172"/>
    </location>
</feature>
<proteinExistence type="predicted"/>
<keyword evidence="2" id="KW-0732">Signal</keyword>
<comment type="caution">
    <text evidence="4">The sequence shown here is derived from an EMBL/GenBank/DDBJ whole genome shotgun (WGS) entry which is preliminary data.</text>
</comment>
<evidence type="ECO:0000259" key="3">
    <source>
        <dbReference type="Pfam" id="PF07883"/>
    </source>
</evidence>
<dbReference type="InterPro" id="IPR011051">
    <property type="entry name" value="RmlC_Cupin_sf"/>
</dbReference>
<evidence type="ECO:0000313" key="5">
    <source>
        <dbReference type="Proteomes" id="UP000308133"/>
    </source>
</evidence>